<dbReference type="Gene3D" id="2.60.120.200">
    <property type="match status" value="1"/>
</dbReference>
<evidence type="ECO:0000259" key="3">
    <source>
        <dbReference type="PROSITE" id="PS51762"/>
    </source>
</evidence>
<protein>
    <recommendedName>
        <fullName evidence="3">GH16 domain-containing protein</fullName>
    </recommendedName>
</protein>
<feature type="domain" description="GH16" evidence="3">
    <location>
        <begin position="128"/>
        <end position="406"/>
    </location>
</feature>
<name>A0AAV5A3K7_9AGAM</name>
<feature type="signal peptide" evidence="2">
    <location>
        <begin position="1"/>
        <end position="20"/>
    </location>
</feature>
<proteinExistence type="predicted"/>
<sequence length="435" mass="46221">MLQKTFFALWFLSFLSNAYGFGSSTICFINGTFVIGDACSHQSSDSQVLIAKPSTDSATTHKTTTSASSSFASPTTVNNVAIKSSSSSAASESPFSVSPPASKQTSSSSSQISSSRTTSSSPPWATLPTIGNAPKPKGSSFELVTFYQGEDFVNNWDYFTASDPTHGNVHYVNQQDALSLGLVQVEKNVTTIKVDDTTQLSSGQNRNSVRISSKKRVTGGLVVANISAMPTGCSIWPAFWLVGDSWPSHGEVDIIEGVNRQTRNQITLHTLPGCTRNDNAKPAAGQSIAFSGTPLQVSCDVTVNSNSGCGIMSTQANSFGLGFNQNGGGVLAMMWDTMGIRVWSFLNGSVPDDLTQMNPTPSKWPIPDAYWSAATCPVDKYFANMMMVFDTTLCGDFAGALFPSSGCPGTCAETVADPTNFKNAKWIINSVAVYN</sequence>
<dbReference type="Pfam" id="PF26113">
    <property type="entry name" value="GH16_XgeA"/>
    <property type="match status" value="1"/>
</dbReference>
<keyword evidence="2" id="KW-0732">Signal</keyword>
<dbReference type="InterPro" id="IPR013320">
    <property type="entry name" value="ConA-like_dom_sf"/>
</dbReference>
<keyword evidence="5" id="KW-1185">Reference proteome</keyword>
<gene>
    <name evidence="4" type="ORF">Clacol_001998</name>
</gene>
<dbReference type="CDD" id="cd02181">
    <property type="entry name" value="GH16_fungal_Lam16A_glucanase"/>
    <property type="match status" value="1"/>
</dbReference>
<reference evidence="4" key="1">
    <citation type="submission" date="2021-10" db="EMBL/GenBank/DDBJ databases">
        <title>De novo Genome Assembly of Clathrus columnatus (Basidiomycota, Fungi) Using Illumina and Nanopore Sequence Data.</title>
        <authorList>
            <person name="Ogiso-Tanaka E."/>
            <person name="Itagaki H."/>
            <person name="Hosoya T."/>
            <person name="Hosaka K."/>
        </authorList>
    </citation>
    <scope>NUCLEOTIDE SEQUENCE</scope>
    <source>
        <strain evidence="4">MO-923</strain>
    </source>
</reference>
<dbReference type="PROSITE" id="PS51762">
    <property type="entry name" value="GH16_2"/>
    <property type="match status" value="1"/>
</dbReference>
<dbReference type="PANTHER" id="PTHR10963:SF24">
    <property type="entry name" value="GLYCOSIDASE C21B10.07-RELATED"/>
    <property type="match status" value="1"/>
</dbReference>
<dbReference type="GO" id="GO:0009251">
    <property type="term" value="P:glucan catabolic process"/>
    <property type="evidence" value="ECO:0007669"/>
    <property type="project" value="TreeGrafter"/>
</dbReference>
<evidence type="ECO:0000313" key="5">
    <source>
        <dbReference type="Proteomes" id="UP001050691"/>
    </source>
</evidence>
<dbReference type="Proteomes" id="UP001050691">
    <property type="component" value="Unassembled WGS sequence"/>
</dbReference>
<evidence type="ECO:0000256" key="1">
    <source>
        <dbReference type="SAM" id="MobiDB-lite"/>
    </source>
</evidence>
<dbReference type="SUPFAM" id="SSF49899">
    <property type="entry name" value="Concanavalin A-like lectins/glucanases"/>
    <property type="match status" value="1"/>
</dbReference>
<dbReference type="AlphaFoldDB" id="A0AAV5A3K7"/>
<dbReference type="EMBL" id="BPWL01000002">
    <property type="protein sequence ID" value="GJJ07793.1"/>
    <property type="molecule type" value="Genomic_DNA"/>
</dbReference>
<evidence type="ECO:0000313" key="4">
    <source>
        <dbReference type="EMBL" id="GJJ07793.1"/>
    </source>
</evidence>
<dbReference type="InterPro" id="IPR050546">
    <property type="entry name" value="Glycosyl_Hydrlase_16"/>
</dbReference>
<feature type="region of interest" description="Disordered" evidence="1">
    <location>
        <begin position="89"/>
        <end position="133"/>
    </location>
</feature>
<evidence type="ECO:0000256" key="2">
    <source>
        <dbReference type="SAM" id="SignalP"/>
    </source>
</evidence>
<dbReference type="PANTHER" id="PTHR10963">
    <property type="entry name" value="GLYCOSYL HYDROLASE-RELATED"/>
    <property type="match status" value="1"/>
</dbReference>
<dbReference type="InterPro" id="IPR000757">
    <property type="entry name" value="Beta-glucanase-like"/>
</dbReference>
<organism evidence="4 5">
    <name type="scientific">Clathrus columnatus</name>
    <dbReference type="NCBI Taxonomy" id="1419009"/>
    <lineage>
        <taxon>Eukaryota</taxon>
        <taxon>Fungi</taxon>
        <taxon>Dikarya</taxon>
        <taxon>Basidiomycota</taxon>
        <taxon>Agaricomycotina</taxon>
        <taxon>Agaricomycetes</taxon>
        <taxon>Phallomycetidae</taxon>
        <taxon>Phallales</taxon>
        <taxon>Clathraceae</taxon>
        <taxon>Clathrus</taxon>
    </lineage>
</organism>
<feature type="chain" id="PRO_5043383118" description="GH16 domain-containing protein" evidence="2">
    <location>
        <begin position="21"/>
        <end position="435"/>
    </location>
</feature>
<comment type="caution">
    <text evidence="4">The sequence shown here is derived from an EMBL/GenBank/DDBJ whole genome shotgun (WGS) entry which is preliminary data.</text>
</comment>
<dbReference type="GO" id="GO:0004553">
    <property type="term" value="F:hydrolase activity, hydrolyzing O-glycosyl compounds"/>
    <property type="evidence" value="ECO:0007669"/>
    <property type="project" value="InterPro"/>
</dbReference>
<accession>A0AAV5A3K7</accession>
<feature type="compositionally biased region" description="Low complexity" evidence="1">
    <location>
        <begin position="89"/>
        <end position="123"/>
    </location>
</feature>